<proteinExistence type="predicted"/>
<dbReference type="RefSeq" id="WP_086783466.1">
    <property type="nucleotide sequence ID" value="NZ_JAGIOO010000001.1"/>
</dbReference>
<name>A0ABS5A9A7_9PSEU</name>
<comment type="caution">
    <text evidence="1">The sequence shown here is derived from an EMBL/GenBank/DDBJ whole genome shotgun (WGS) entry which is preliminary data.</text>
</comment>
<evidence type="ECO:0000313" key="2">
    <source>
        <dbReference type="Proteomes" id="UP001519363"/>
    </source>
</evidence>
<dbReference type="InterPro" id="IPR013381">
    <property type="entry name" value="CRISPR-assoc_prot_Cse1"/>
</dbReference>
<accession>A0ABS5A9A7</accession>
<dbReference type="CDD" id="cd09729">
    <property type="entry name" value="Cse1_I-E"/>
    <property type="match status" value="1"/>
</dbReference>
<dbReference type="NCBIfam" id="TIGR02547">
    <property type="entry name" value="casA_cse1"/>
    <property type="match status" value="1"/>
</dbReference>
<sequence length="544" mass="60445">MNGPEALSFNLISRPWLPVRTATGECEELSLTEVLSRSHTLTTVLGDVPTQTFALTRLLLAILHRALEGPRDLADWHALWEQKRLPAEKIGGYLSEHRHRFDLLAQQTPFLQVAGLHTAKGEVSELSKLIADVPNGRPFFTNRIGAIPSLSFAEAARWLVHCQAFDPSGIKSGAVGDHRVKNGKGYPIGVGWCGHLGGILPEGSTLRETLLLNLVAFDQPGLGHERHHDRPVWERPPVGFGEEVPGGRAPTGPVDLYTWQSRRVLLSYNAAEVTGVLICNGEPLTPQNLHRREPHSAWRRSKTQERKLKKDLVYMPREHRPDRAVWRGLQSLLPRPAPPQSREAANSATPEILEWIARLTNEVDPDLVVRLHTIGMTYGAQSSTTEDILDDQLPLRAILFSQQAPRLVDTALGAVQAAENTARALAWLAGNVAAAAGCGRDERDGPITRAREQIFAELDPRFRSWLRELRGDTEPTEALTDWHHTARRSALGHAQDLLARAPLTAWRGRTIDNRLMNTPLAEQQFRQDLRRALPLATSDSEAAR</sequence>
<gene>
    <name evidence="1" type="ORF">JOF53_002046</name>
</gene>
<dbReference type="Proteomes" id="UP001519363">
    <property type="component" value="Unassembled WGS sequence"/>
</dbReference>
<dbReference type="Gene3D" id="1.10.132.100">
    <property type="match status" value="1"/>
</dbReference>
<dbReference type="Pfam" id="PF09481">
    <property type="entry name" value="CRISPR_Cse1"/>
    <property type="match status" value="1"/>
</dbReference>
<protein>
    <submittedName>
        <fullName evidence="1">CRISPR system Cascade subunit CasA</fullName>
    </submittedName>
</protein>
<dbReference type="EMBL" id="JAGIOO010000001">
    <property type="protein sequence ID" value="MBP2473174.1"/>
    <property type="molecule type" value="Genomic_DNA"/>
</dbReference>
<organism evidence="1 2">
    <name type="scientific">Crossiella equi</name>
    <dbReference type="NCBI Taxonomy" id="130796"/>
    <lineage>
        <taxon>Bacteria</taxon>
        <taxon>Bacillati</taxon>
        <taxon>Actinomycetota</taxon>
        <taxon>Actinomycetes</taxon>
        <taxon>Pseudonocardiales</taxon>
        <taxon>Pseudonocardiaceae</taxon>
        <taxon>Crossiella</taxon>
    </lineage>
</organism>
<reference evidence="1 2" key="1">
    <citation type="submission" date="2021-03" db="EMBL/GenBank/DDBJ databases">
        <title>Sequencing the genomes of 1000 actinobacteria strains.</title>
        <authorList>
            <person name="Klenk H.-P."/>
        </authorList>
    </citation>
    <scope>NUCLEOTIDE SEQUENCE [LARGE SCALE GENOMIC DNA]</scope>
    <source>
        <strain evidence="1 2">DSM 44580</strain>
    </source>
</reference>
<evidence type="ECO:0000313" key="1">
    <source>
        <dbReference type="EMBL" id="MBP2473174.1"/>
    </source>
</evidence>
<keyword evidence="2" id="KW-1185">Reference proteome</keyword>